<protein>
    <submittedName>
        <fullName evidence="6">Phosphonate-transporting ATPase</fullName>
    </submittedName>
</protein>
<accession>H0FCQ6</accession>
<proteinExistence type="predicted"/>
<dbReference type="PROSITE" id="PS50893">
    <property type="entry name" value="ABC_TRANSPORTER_2"/>
    <property type="match status" value="1"/>
</dbReference>
<dbReference type="SUPFAM" id="SSF52540">
    <property type="entry name" value="P-loop containing nucleoside triphosphate hydrolases"/>
    <property type="match status" value="1"/>
</dbReference>
<dbReference type="InterPro" id="IPR003439">
    <property type="entry name" value="ABC_transporter-like_ATP-bd"/>
</dbReference>
<name>H0FCQ6_9BURK</name>
<keyword evidence="3" id="KW-0547">Nucleotide-binding</keyword>
<keyword evidence="2" id="KW-1003">Cell membrane</keyword>
<dbReference type="SMART" id="SM00382">
    <property type="entry name" value="AAA"/>
    <property type="match status" value="1"/>
</dbReference>
<dbReference type="Gene3D" id="3.40.50.300">
    <property type="entry name" value="P-loop containing nucleotide triphosphate hydrolases"/>
    <property type="match status" value="1"/>
</dbReference>
<dbReference type="GO" id="GO:0016887">
    <property type="term" value="F:ATP hydrolysis activity"/>
    <property type="evidence" value="ECO:0007669"/>
    <property type="project" value="InterPro"/>
</dbReference>
<dbReference type="eggNOG" id="COG0411">
    <property type="taxonomic scope" value="Bacteria"/>
</dbReference>
<evidence type="ECO:0000313" key="6">
    <source>
        <dbReference type="EMBL" id="EHK64011.1"/>
    </source>
</evidence>
<dbReference type="Proteomes" id="UP000003113">
    <property type="component" value="Unassembled WGS sequence"/>
</dbReference>
<dbReference type="InterPro" id="IPR027417">
    <property type="entry name" value="P-loop_NTPase"/>
</dbReference>
<evidence type="ECO:0000256" key="2">
    <source>
        <dbReference type="ARBA" id="ARBA00022475"/>
    </source>
</evidence>
<dbReference type="GO" id="GO:0005886">
    <property type="term" value="C:plasma membrane"/>
    <property type="evidence" value="ECO:0007669"/>
    <property type="project" value="TreeGrafter"/>
</dbReference>
<evidence type="ECO:0000313" key="7">
    <source>
        <dbReference type="Proteomes" id="UP000003113"/>
    </source>
</evidence>
<dbReference type="InterPro" id="IPR017871">
    <property type="entry name" value="ABC_transporter-like_CS"/>
</dbReference>
<reference evidence="6 7" key="1">
    <citation type="journal article" date="2012" name="J. Bacteriol.">
        <title>Genome sequence of the highly efficient arsenite-oxidizing bacterium Achromobacter arsenitoxydans SY8.</title>
        <authorList>
            <person name="Li X."/>
            <person name="Hu Y."/>
            <person name="Gong J."/>
            <person name="Lin Y."/>
            <person name="Johnstone L."/>
            <person name="Rensing C."/>
            <person name="Wang G."/>
        </authorList>
    </citation>
    <scope>NUCLEOTIDE SEQUENCE [LARGE SCALE GENOMIC DNA]</scope>
    <source>
        <strain evidence="6 7">SY8</strain>
    </source>
</reference>
<gene>
    <name evidence="6" type="ORF">KYC_22826</name>
</gene>
<dbReference type="InterPro" id="IPR051120">
    <property type="entry name" value="ABC_AA/LPS_Transport"/>
</dbReference>
<dbReference type="AlphaFoldDB" id="H0FCQ6"/>
<keyword evidence="1" id="KW-0813">Transport</keyword>
<keyword evidence="7" id="KW-1185">Reference proteome</keyword>
<dbReference type="InterPro" id="IPR003593">
    <property type="entry name" value="AAA+_ATPase"/>
</dbReference>
<dbReference type="GO" id="GO:0005524">
    <property type="term" value="F:ATP binding"/>
    <property type="evidence" value="ECO:0007669"/>
    <property type="project" value="UniProtKB-KW"/>
</dbReference>
<evidence type="ECO:0000256" key="4">
    <source>
        <dbReference type="ARBA" id="ARBA00022840"/>
    </source>
</evidence>
<dbReference type="RefSeq" id="WP_008166772.1">
    <property type="nucleotide sequence ID" value="NZ_AGUF01000073.1"/>
</dbReference>
<dbReference type="PANTHER" id="PTHR45772">
    <property type="entry name" value="CONSERVED COMPONENT OF ABC TRANSPORTER FOR NATURAL AMINO ACIDS-RELATED"/>
    <property type="match status" value="1"/>
</dbReference>
<evidence type="ECO:0000256" key="1">
    <source>
        <dbReference type="ARBA" id="ARBA00022448"/>
    </source>
</evidence>
<evidence type="ECO:0000256" key="3">
    <source>
        <dbReference type="ARBA" id="ARBA00022741"/>
    </source>
</evidence>
<keyword evidence="2" id="KW-0472">Membrane</keyword>
<dbReference type="STRING" id="477184.KYC_22826"/>
<dbReference type="PROSITE" id="PS00211">
    <property type="entry name" value="ABC_TRANSPORTER_1"/>
    <property type="match status" value="1"/>
</dbReference>
<feature type="domain" description="ABC transporter" evidence="5">
    <location>
        <begin position="7"/>
        <end position="252"/>
    </location>
</feature>
<keyword evidence="4" id="KW-0067">ATP-binding</keyword>
<organism evidence="6 7">
    <name type="scientific">Achromobacter arsenitoxydans SY8</name>
    <dbReference type="NCBI Taxonomy" id="477184"/>
    <lineage>
        <taxon>Bacteria</taxon>
        <taxon>Pseudomonadati</taxon>
        <taxon>Pseudomonadota</taxon>
        <taxon>Betaproteobacteria</taxon>
        <taxon>Burkholderiales</taxon>
        <taxon>Alcaligenaceae</taxon>
        <taxon>Achromobacter</taxon>
    </lineage>
</organism>
<dbReference type="PATRIC" id="fig|477184.5.peg.4486"/>
<dbReference type="Pfam" id="PF00005">
    <property type="entry name" value="ABC_tran"/>
    <property type="match status" value="1"/>
</dbReference>
<dbReference type="EMBL" id="AGUF01000073">
    <property type="protein sequence ID" value="EHK64011.1"/>
    <property type="molecule type" value="Genomic_DNA"/>
</dbReference>
<comment type="caution">
    <text evidence="6">The sequence shown here is derived from an EMBL/GenBank/DDBJ whole genome shotgun (WGS) entry which is preliminary data.</text>
</comment>
<sequence length="273" mass="28990">MTAPYALQVDSVAKAFGGNRVLEKVGFNIRPGEIVGLLGPNGSGKSTLLNTITGFEAIDAGSVTFEGRRIDALSAHRIVQAGIARTFQLPSMPAKMSVAEVAMAASIEHHGIWENLFGLRAAREAEARAREQANALLYQLLLAPVRDQPAAAISGGQKKLLGIVCALMAHPRMLMLDEPTAGVHPNLRSDIVGALQRLNEAGMTIVIVEHDMHFIREVCHRCIVLDRGHIVADCRPDELASNERVLEAYLGGSAARPAAAGATAGPVLRMGVA</sequence>
<evidence type="ECO:0000259" key="5">
    <source>
        <dbReference type="PROSITE" id="PS50893"/>
    </source>
</evidence>